<evidence type="ECO:0000259" key="3">
    <source>
        <dbReference type="PROSITE" id="PS51272"/>
    </source>
</evidence>
<dbReference type="PROSITE" id="PS51272">
    <property type="entry name" value="SLH"/>
    <property type="match status" value="2"/>
</dbReference>
<evidence type="ECO:0000313" key="4">
    <source>
        <dbReference type="EMBL" id="RTQ96075.1"/>
    </source>
</evidence>
<keyword evidence="1 2" id="KW-0732">Signal</keyword>
<reference evidence="4 5" key="1">
    <citation type="submission" date="2018-12" db="EMBL/GenBank/DDBJ databases">
        <authorList>
            <person name="Yu L."/>
        </authorList>
    </citation>
    <scope>NUCLEOTIDE SEQUENCE [LARGE SCALE GENOMIC DNA]</scope>
    <source>
        <strain evidence="4 5">S5H2222</strain>
    </source>
</reference>
<dbReference type="OrthoDB" id="1736525at2"/>
<evidence type="ECO:0000256" key="2">
    <source>
        <dbReference type="SAM" id="SignalP"/>
    </source>
</evidence>
<dbReference type="InterPro" id="IPR001119">
    <property type="entry name" value="SLH_dom"/>
</dbReference>
<dbReference type="Proteomes" id="UP000276349">
    <property type="component" value="Unassembled WGS sequence"/>
</dbReference>
<dbReference type="AlphaFoldDB" id="A0A431UXB7"/>
<protein>
    <submittedName>
        <fullName evidence="4">S-layer homology domain-containing protein</fullName>
    </submittedName>
</protein>
<organism evidence="4 5">
    <name type="scientific">Lysinibacillus telephonicus</name>
    <dbReference type="NCBI Taxonomy" id="1714840"/>
    <lineage>
        <taxon>Bacteria</taxon>
        <taxon>Bacillati</taxon>
        <taxon>Bacillota</taxon>
        <taxon>Bacilli</taxon>
        <taxon>Bacillales</taxon>
        <taxon>Bacillaceae</taxon>
        <taxon>Lysinibacillus</taxon>
    </lineage>
</organism>
<feature type="domain" description="SLH" evidence="3">
    <location>
        <begin position="33"/>
        <end position="96"/>
    </location>
</feature>
<accession>A0A431UXB7</accession>
<dbReference type="EMBL" id="RXNR01000003">
    <property type="protein sequence ID" value="RTQ96075.1"/>
    <property type="molecule type" value="Genomic_DNA"/>
</dbReference>
<proteinExistence type="predicted"/>
<feature type="domain" description="SLH" evidence="3">
    <location>
        <begin position="154"/>
        <end position="216"/>
    </location>
</feature>
<sequence>MKKFIIKLLVTFIIIFSVAGTTASAENIEEKSTDIGLLDIPNTYWAKNEIFQLMELGIIEADRDLQFRPDVVITKGEAAIALAKALKLPDIPFNPIYNDITEETKDASKILAALEIDLVPSNSENVFGLNDKMTREQFAYALIQAFKLEAINEEIVISDQAAINDNFKEAVQIALQHKLLFTNNGEFKPSNSVKRVEFASALYKALVLTGKISGEEYEYKLQNIETSKNFSIIPSEVNLIKLSFDEHPIYIRSKDELIYTGHERIDNGFSRDNIYTYSVAQDAKLTVTVRSFDNGDYFLFSQLVNPNSKTVIVDILQKENDVVDFSLARFDNYPIKRSDTSKGTDITSYPTGLLSYVKDDGSVEERMVGKAYNSKQLTLDYEDGGKSTMRSLLSETEVLSYAKIGSTLMSVYRLQSVGNDIVDHWYVDSSHPLFKSDLNRESWMQETARYFKKRNNWYTADGPYNKMVSTTEPMPESGLGYGRSLLLVKEDRALTLYKNQQDRYFENLVYNSFVNLQNFKMGKEYWQTEVTSTYLKSLYNITAPFIDTRFNEQIALFYYNSGELFNIPNYKEPLRNYADLLVSRKEEGHIIQVDNNSYYISDYFPVNQKVTTHSSMNHVLGGMNILLMAYLEFGDEKYLETARAIQTAIERDQDKWIRDNGDIWYKISPEYEFVGDDYKHLTLEDLIQSYKLWSQVDKTYLPTIEKLIASKASYLSNENLGYTTKIYNGLNDIGLLKYLPEGPEQTDAL</sequence>
<name>A0A431UXB7_9BACI</name>
<keyword evidence="5" id="KW-1185">Reference proteome</keyword>
<feature type="chain" id="PRO_5038457021" evidence="2">
    <location>
        <begin position="20"/>
        <end position="749"/>
    </location>
</feature>
<evidence type="ECO:0000256" key="1">
    <source>
        <dbReference type="ARBA" id="ARBA00022729"/>
    </source>
</evidence>
<evidence type="ECO:0000313" key="5">
    <source>
        <dbReference type="Proteomes" id="UP000276349"/>
    </source>
</evidence>
<comment type="caution">
    <text evidence="4">The sequence shown here is derived from an EMBL/GenBank/DDBJ whole genome shotgun (WGS) entry which is preliminary data.</text>
</comment>
<gene>
    <name evidence="4" type="ORF">EKG35_01520</name>
</gene>
<dbReference type="RefSeq" id="WP_126292549.1">
    <property type="nucleotide sequence ID" value="NZ_CP155468.1"/>
</dbReference>
<feature type="signal peptide" evidence="2">
    <location>
        <begin position="1"/>
        <end position="19"/>
    </location>
</feature>